<evidence type="ECO:0000256" key="1">
    <source>
        <dbReference type="SAM" id="SignalP"/>
    </source>
</evidence>
<dbReference type="AlphaFoldDB" id="A0A383VX44"/>
<dbReference type="Proteomes" id="UP000256970">
    <property type="component" value="Unassembled WGS sequence"/>
</dbReference>
<feature type="signal peptide" evidence="1">
    <location>
        <begin position="1"/>
        <end position="20"/>
    </location>
</feature>
<gene>
    <name evidence="2" type="ORF">BQ4739_LOCUS9704</name>
</gene>
<keyword evidence="1" id="KW-0732">Signal</keyword>
<keyword evidence="3" id="KW-1185">Reference proteome</keyword>
<protein>
    <recommendedName>
        <fullName evidence="4">Dirigent protein</fullName>
    </recommendedName>
</protein>
<dbReference type="Gene3D" id="2.40.480.10">
    <property type="entry name" value="Allene oxide cyclase-like"/>
    <property type="match status" value="1"/>
</dbReference>
<dbReference type="InterPro" id="IPR044859">
    <property type="entry name" value="Allene_oxi_cyc_Dirigent"/>
</dbReference>
<dbReference type="EMBL" id="FNXT01000928">
    <property type="protein sequence ID" value="SZX69429.1"/>
    <property type="molecule type" value="Genomic_DNA"/>
</dbReference>
<feature type="chain" id="PRO_5016930128" description="Dirigent protein" evidence="1">
    <location>
        <begin position="21"/>
        <end position="201"/>
    </location>
</feature>
<reference evidence="2 3" key="1">
    <citation type="submission" date="2016-10" db="EMBL/GenBank/DDBJ databases">
        <authorList>
            <person name="Cai Z."/>
        </authorList>
    </citation>
    <scope>NUCLEOTIDE SEQUENCE [LARGE SCALE GENOMIC DNA]</scope>
</reference>
<evidence type="ECO:0000313" key="2">
    <source>
        <dbReference type="EMBL" id="SZX69429.1"/>
    </source>
</evidence>
<organism evidence="2 3">
    <name type="scientific">Tetradesmus obliquus</name>
    <name type="common">Green alga</name>
    <name type="synonym">Acutodesmus obliquus</name>
    <dbReference type="NCBI Taxonomy" id="3088"/>
    <lineage>
        <taxon>Eukaryota</taxon>
        <taxon>Viridiplantae</taxon>
        <taxon>Chlorophyta</taxon>
        <taxon>core chlorophytes</taxon>
        <taxon>Chlorophyceae</taxon>
        <taxon>CS clade</taxon>
        <taxon>Sphaeropleales</taxon>
        <taxon>Scenedesmaceae</taxon>
        <taxon>Tetradesmus</taxon>
    </lineage>
</organism>
<evidence type="ECO:0008006" key="4">
    <source>
        <dbReference type="Google" id="ProtNLM"/>
    </source>
</evidence>
<name>A0A383VX44_TETOB</name>
<accession>A0A383VX44</accession>
<sequence length="201" mass="21126">MARYVLAILAAAVLCTAVAAQEVTPAHKGGDQKITDRVSSFDSASKRYRPVKCGKNLCLYRIKALLVVDTYHRNQPDPATFATTVAVYTGRVLEIGTNATTGTFEVSGIATTQPAGPTDTLNIIETHVFEFGPNNDDALTVTGNSQVSPATLSITDSDMAVTGGTGQFLGAYGSFTDRSGALSSNTVSVADITIYVPNNKL</sequence>
<evidence type="ECO:0000313" key="3">
    <source>
        <dbReference type="Proteomes" id="UP000256970"/>
    </source>
</evidence>
<proteinExistence type="predicted"/>